<keyword evidence="2" id="KW-1185">Reference proteome</keyword>
<dbReference type="Gene3D" id="3.40.50.2000">
    <property type="entry name" value="Glycogen Phosphorylase B"/>
    <property type="match status" value="1"/>
</dbReference>
<dbReference type="SUPFAM" id="SSF53756">
    <property type="entry name" value="UDP-Glycosyltransferase/glycogen phosphorylase"/>
    <property type="match status" value="1"/>
</dbReference>
<proteinExistence type="predicted"/>
<evidence type="ECO:0000313" key="2">
    <source>
        <dbReference type="Proteomes" id="UP000198510"/>
    </source>
</evidence>
<gene>
    <name evidence="1" type="ORF">SAMN05421823_103435</name>
</gene>
<dbReference type="AlphaFoldDB" id="A0A1G9EDJ1"/>
<accession>A0A1G9EDJ1</accession>
<dbReference type="Proteomes" id="UP000198510">
    <property type="component" value="Unassembled WGS sequence"/>
</dbReference>
<sequence>MKVLYAIQGTGNGHLSRARDIIPVLQQRADVDILVSGTQADVKLPYPIRYQCGGMGFVFGKSGGVDLWQTYRQANTGRFYREVRDLPVHNYDLVINDFEPVSAWACRWQRTPCVALSHQYAVLAPTAPKPIERDRFGEFILKQYAPATAHYGFHFASFAENIYTPVIRAQVRRLTPTDLGHYTVYLPSYDDEKLVKKLSRFPDVRWEVFSKHNRHPFTRQNVTIRPVDNEAFLHSMATSSGVLCGAGFETPAEALFLGKKLLVIPMKTQYEQQCNAAALSAMGVPVIKSLKKKHFPILETWLQHGQPIPVHFPDLTQCILERILDTHTAPQASSLLAASF</sequence>
<evidence type="ECO:0000313" key="1">
    <source>
        <dbReference type="EMBL" id="SDK74219.1"/>
    </source>
</evidence>
<protein>
    <recommendedName>
        <fullName evidence="3">Glycosyl transferase</fullName>
    </recommendedName>
</protein>
<organism evidence="1 2">
    <name type="scientific">Catalinimonas alkaloidigena</name>
    <dbReference type="NCBI Taxonomy" id="1075417"/>
    <lineage>
        <taxon>Bacteria</taxon>
        <taxon>Pseudomonadati</taxon>
        <taxon>Bacteroidota</taxon>
        <taxon>Cytophagia</taxon>
        <taxon>Cytophagales</taxon>
        <taxon>Catalimonadaceae</taxon>
        <taxon>Catalinimonas</taxon>
    </lineage>
</organism>
<dbReference type="EMBL" id="FNFO01000003">
    <property type="protein sequence ID" value="SDK74219.1"/>
    <property type="molecule type" value="Genomic_DNA"/>
</dbReference>
<dbReference type="OrthoDB" id="9793805at2"/>
<dbReference type="Pfam" id="PF13528">
    <property type="entry name" value="Glyco_trans_1_3"/>
    <property type="match status" value="1"/>
</dbReference>
<dbReference type="STRING" id="1075417.SAMN05421823_103435"/>
<evidence type="ECO:0008006" key="3">
    <source>
        <dbReference type="Google" id="ProtNLM"/>
    </source>
</evidence>
<name>A0A1G9EDJ1_9BACT</name>
<dbReference type="RefSeq" id="WP_089681436.1">
    <property type="nucleotide sequence ID" value="NZ_FNFO01000003.1"/>
</dbReference>
<reference evidence="1 2" key="1">
    <citation type="submission" date="2016-10" db="EMBL/GenBank/DDBJ databases">
        <authorList>
            <person name="de Groot N.N."/>
        </authorList>
    </citation>
    <scope>NUCLEOTIDE SEQUENCE [LARGE SCALE GENOMIC DNA]</scope>
    <source>
        <strain evidence="1 2">DSM 25186</strain>
    </source>
</reference>